<evidence type="ECO:0000313" key="2">
    <source>
        <dbReference type="Proteomes" id="UP000199245"/>
    </source>
</evidence>
<accession>A0A1G7NL53</accession>
<reference evidence="1 2" key="1">
    <citation type="submission" date="2016-10" db="EMBL/GenBank/DDBJ databases">
        <authorList>
            <person name="de Groot N.N."/>
        </authorList>
    </citation>
    <scope>NUCLEOTIDE SEQUENCE [LARGE SCALE GENOMIC DNA]</scope>
    <source>
        <strain evidence="1 2">R5</strain>
    </source>
</reference>
<proteinExistence type="predicted"/>
<dbReference type="EMBL" id="FMZW01000071">
    <property type="protein sequence ID" value="SDF74778.1"/>
    <property type="molecule type" value="Genomic_DNA"/>
</dbReference>
<protein>
    <recommendedName>
        <fullName evidence="3">EexN family lipoprotein</fullName>
    </recommendedName>
</protein>
<dbReference type="NCBIfam" id="NF033894">
    <property type="entry name" value="Eex_IncN"/>
    <property type="match status" value="1"/>
</dbReference>
<dbReference type="RefSeq" id="WP_092090174.1">
    <property type="nucleotide sequence ID" value="NZ_FMZW01000071.1"/>
</dbReference>
<gene>
    <name evidence="1" type="ORF">SAMN05216337_107117</name>
</gene>
<dbReference type="AlphaFoldDB" id="A0A1G7NL53"/>
<organism evidence="1 2">
    <name type="scientific">Bradyrhizobium brasilense</name>
    <dbReference type="NCBI Taxonomy" id="1419277"/>
    <lineage>
        <taxon>Bacteria</taxon>
        <taxon>Pseudomonadati</taxon>
        <taxon>Pseudomonadota</taxon>
        <taxon>Alphaproteobacteria</taxon>
        <taxon>Hyphomicrobiales</taxon>
        <taxon>Nitrobacteraceae</taxon>
        <taxon>Bradyrhizobium</taxon>
    </lineage>
</organism>
<name>A0A1G7NL53_9BRAD</name>
<dbReference type="InterPro" id="IPR047937">
    <property type="entry name" value="Eex_IncN-like"/>
</dbReference>
<sequence length="91" mass="10111">MPATTSNYRFLPVVLAVFALSGCNEKTKSPDKTVSWYLEHPDEIEKDRKDCEDKYGAAIMTGGAAPFCYTAESARQKKFYEGVHKLTGGDK</sequence>
<evidence type="ECO:0000313" key="1">
    <source>
        <dbReference type="EMBL" id="SDF74778.1"/>
    </source>
</evidence>
<dbReference type="Proteomes" id="UP000199245">
    <property type="component" value="Unassembled WGS sequence"/>
</dbReference>
<evidence type="ECO:0008006" key="3">
    <source>
        <dbReference type="Google" id="ProtNLM"/>
    </source>
</evidence>